<name>A0A8J4WJY0_9TREM</name>
<dbReference type="Proteomes" id="UP000748531">
    <property type="component" value="Unassembled WGS sequence"/>
</dbReference>
<dbReference type="EMBL" id="LUCH01000097">
    <property type="protein sequence ID" value="KAF5406103.1"/>
    <property type="molecule type" value="Genomic_DNA"/>
</dbReference>
<keyword evidence="2" id="KW-1185">Reference proteome</keyword>
<evidence type="ECO:0000313" key="2">
    <source>
        <dbReference type="Proteomes" id="UP000748531"/>
    </source>
</evidence>
<sequence length="92" mass="10751">MFSYKIIYAVYLCIITIRFGQPRNIPQNEYMNSGQTSEIFPWDQLQNEIPVRFAANPQWFKRSYTSLAELLNEVSRERNGGKTSPISILRFG</sequence>
<proteinExistence type="predicted"/>
<reference evidence="1" key="1">
    <citation type="submission" date="2019-05" db="EMBL/GenBank/DDBJ databases">
        <title>Annotation for the trematode Paragonimus heterotremus.</title>
        <authorList>
            <person name="Choi Y.-J."/>
        </authorList>
    </citation>
    <scope>NUCLEOTIDE SEQUENCE</scope>
    <source>
        <strain evidence="1">LC</strain>
    </source>
</reference>
<organism evidence="1 2">
    <name type="scientific">Paragonimus heterotremus</name>
    <dbReference type="NCBI Taxonomy" id="100268"/>
    <lineage>
        <taxon>Eukaryota</taxon>
        <taxon>Metazoa</taxon>
        <taxon>Spiralia</taxon>
        <taxon>Lophotrochozoa</taxon>
        <taxon>Platyhelminthes</taxon>
        <taxon>Trematoda</taxon>
        <taxon>Digenea</taxon>
        <taxon>Plagiorchiida</taxon>
        <taxon>Troglotremata</taxon>
        <taxon>Troglotrematidae</taxon>
        <taxon>Paragonimus</taxon>
    </lineage>
</organism>
<evidence type="ECO:0000313" key="1">
    <source>
        <dbReference type="EMBL" id="KAF5406103.1"/>
    </source>
</evidence>
<gene>
    <name evidence="1" type="ORF">PHET_00358</name>
</gene>
<accession>A0A8J4WJY0</accession>
<comment type="caution">
    <text evidence="1">The sequence shown here is derived from an EMBL/GenBank/DDBJ whole genome shotgun (WGS) entry which is preliminary data.</text>
</comment>
<dbReference type="AlphaFoldDB" id="A0A8J4WJY0"/>
<protein>
    <submittedName>
        <fullName evidence="1">Uncharacterized protein</fullName>
    </submittedName>
</protein>